<evidence type="ECO:0000313" key="1">
    <source>
        <dbReference type="EMBL" id="RHG19946.1"/>
    </source>
</evidence>
<evidence type="ECO:0008006" key="3">
    <source>
        <dbReference type="Google" id="ProtNLM"/>
    </source>
</evidence>
<name>A0A414SK51_9FIRM</name>
<organism evidence="1 2">
    <name type="scientific">Blautia obeum</name>
    <dbReference type="NCBI Taxonomy" id="40520"/>
    <lineage>
        <taxon>Bacteria</taxon>
        <taxon>Bacillati</taxon>
        <taxon>Bacillota</taxon>
        <taxon>Clostridia</taxon>
        <taxon>Lachnospirales</taxon>
        <taxon>Lachnospiraceae</taxon>
        <taxon>Blautia</taxon>
    </lineage>
</organism>
<dbReference type="EMBL" id="QRHZ01000001">
    <property type="protein sequence ID" value="RHG19946.1"/>
    <property type="molecule type" value="Genomic_DNA"/>
</dbReference>
<dbReference type="Proteomes" id="UP000284220">
    <property type="component" value="Unassembled WGS sequence"/>
</dbReference>
<protein>
    <recommendedName>
        <fullName evidence="3">Bacillus phage SPbeta YonK domain-containing protein</fullName>
    </recommendedName>
</protein>
<evidence type="ECO:0000313" key="2">
    <source>
        <dbReference type="Proteomes" id="UP000284220"/>
    </source>
</evidence>
<reference evidence="1 2" key="1">
    <citation type="submission" date="2018-08" db="EMBL/GenBank/DDBJ databases">
        <title>A genome reference for cultivated species of the human gut microbiota.</title>
        <authorList>
            <person name="Zou Y."/>
            <person name="Xue W."/>
            <person name="Luo G."/>
        </authorList>
    </citation>
    <scope>NUCLEOTIDE SEQUENCE [LARGE SCALE GENOMIC DNA]</scope>
    <source>
        <strain evidence="1 2">AM22-9LB</strain>
    </source>
</reference>
<sequence>MANYLYKKNTVTTKKLAGIYDAEGGIINVDGEDKELLEELRDFEGAAIELVVKVKEETDLADA</sequence>
<accession>A0A414SK51</accession>
<gene>
    <name evidence="1" type="ORF">DW272_01700</name>
</gene>
<proteinExistence type="predicted"/>
<dbReference type="RefSeq" id="WP_118197268.1">
    <property type="nucleotide sequence ID" value="NZ_QRHZ01000001.1"/>
</dbReference>
<comment type="caution">
    <text evidence="1">The sequence shown here is derived from an EMBL/GenBank/DDBJ whole genome shotgun (WGS) entry which is preliminary data.</text>
</comment>
<dbReference type="AlphaFoldDB" id="A0A414SK51"/>